<feature type="domain" description="DUF6534" evidence="3">
    <location>
        <begin position="180"/>
        <end position="266"/>
    </location>
</feature>
<feature type="transmembrane region" description="Helical" evidence="2">
    <location>
        <begin position="132"/>
        <end position="152"/>
    </location>
</feature>
<dbReference type="Pfam" id="PF20152">
    <property type="entry name" value="DUF6534"/>
    <property type="match status" value="1"/>
</dbReference>
<protein>
    <recommendedName>
        <fullName evidence="3">DUF6534 domain-containing protein</fullName>
    </recommendedName>
</protein>
<feature type="transmembrane region" description="Helical" evidence="2">
    <location>
        <begin position="106"/>
        <end position="125"/>
    </location>
</feature>
<proteinExistence type="predicted"/>
<evidence type="ECO:0000256" key="1">
    <source>
        <dbReference type="SAM" id="MobiDB-lite"/>
    </source>
</evidence>
<comment type="caution">
    <text evidence="4">The sequence shown here is derived from an EMBL/GenBank/DDBJ whole genome shotgun (WGS) entry which is preliminary data.</text>
</comment>
<dbReference type="AlphaFoldDB" id="A0A8H7DTR0"/>
<feature type="transmembrane region" description="Helical" evidence="2">
    <location>
        <begin position="64"/>
        <end position="86"/>
    </location>
</feature>
<dbReference type="VEuPathDB" id="FungiDB:PC9H_006044"/>
<feature type="transmembrane region" description="Helical" evidence="2">
    <location>
        <begin position="243"/>
        <end position="262"/>
    </location>
</feature>
<dbReference type="RefSeq" id="XP_036631617.1">
    <property type="nucleotide sequence ID" value="XM_036775598.1"/>
</dbReference>
<evidence type="ECO:0000259" key="3">
    <source>
        <dbReference type="Pfam" id="PF20152"/>
    </source>
</evidence>
<dbReference type="GeneID" id="59375862"/>
<keyword evidence="5" id="KW-1185">Reference proteome</keyword>
<dbReference type="InterPro" id="IPR045339">
    <property type="entry name" value="DUF6534"/>
</dbReference>
<feature type="region of interest" description="Disordered" evidence="1">
    <location>
        <begin position="324"/>
        <end position="343"/>
    </location>
</feature>
<accession>A0A8H7DTR0</accession>
<keyword evidence="2" id="KW-0812">Transmembrane</keyword>
<evidence type="ECO:0000256" key="2">
    <source>
        <dbReference type="SAM" id="Phobius"/>
    </source>
</evidence>
<sequence length="343" mass="37639">MAPPQSPFIASIPNFTGPLALGYMFGCGLFGMLIVQMCKSATALNSLNAKPTLQPFMSPISRKIIAGSSYSAVFTLFTTIAAWNNFGKNWGDVETLLTIDWSWDPLPILNALVASMVQIFFAWRIYRLSNKIWISIPIVLVSLLQLCAATYYDAMVIKEKNSILTLLALTEWVDTWLISSAVCDILISTAMITILARASLKSHFRRSSSSLNQIIKFTIETGFVTTIGAIIEVILWRTMSENSFHFIFFLTLGTLNVLLASLNSRAILSARHGGYIDVSASQTRSVLWSDMTSTLAGSRAAKSAPATINVQTTKIVHQDTELDDISKHNGTSSFSKPAATEFV</sequence>
<keyword evidence="2" id="KW-0472">Membrane</keyword>
<name>A0A8H7DTR0_PLEOS</name>
<reference evidence="4" key="1">
    <citation type="submission" date="2019-07" db="EMBL/GenBank/DDBJ databases">
        <authorList>
            <person name="Palmer J.M."/>
        </authorList>
    </citation>
    <scope>NUCLEOTIDE SEQUENCE</scope>
    <source>
        <strain evidence="4">PC9</strain>
    </source>
</reference>
<dbReference type="PANTHER" id="PTHR40465">
    <property type="entry name" value="CHROMOSOME 1, WHOLE GENOME SHOTGUN SEQUENCE"/>
    <property type="match status" value="1"/>
</dbReference>
<dbReference type="OrthoDB" id="3262409at2759"/>
<evidence type="ECO:0000313" key="4">
    <source>
        <dbReference type="EMBL" id="KAF7430339.1"/>
    </source>
</evidence>
<evidence type="ECO:0000313" key="5">
    <source>
        <dbReference type="Proteomes" id="UP000623687"/>
    </source>
</evidence>
<feature type="transmembrane region" description="Helical" evidence="2">
    <location>
        <begin position="176"/>
        <end position="196"/>
    </location>
</feature>
<dbReference type="PANTHER" id="PTHR40465:SF1">
    <property type="entry name" value="DUF6534 DOMAIN-CONTAINING PROTEIN"/>
    <property type="match status" value="1"/>
</dbReference>
<dbReference type="EMBL" id="JACETU010000004">
    <property type="protein sequence ID" value="KAF7430339.1"/>
    <property type="molecule type" value="Genomic_DNA"/>
</dbReference>
<feature type="transmembrane region" description="Helical" evidence="2">
    <location>
        <begin position="20"/>
        <end position="44"/>
    </location>
</feature>
<keyword evidence="2" id="KW-1133">Transmembrane helix</keyword>
<feature type="transmembrane region" description="Helical" evidence="2">
    <location>
        <begin position="217"/>
        <end position="237"/>
    </location>
</feature>
<gene>
    <name evidence="4" type="ORF">PC9H_006044</name>
</gene>
<organism evidence="4 5">
    <name type="scientific">Pleurotus ostreatus</name>
    <name type="common">Oyster mushroom</name>
    <name type="synonym">White-rot fungus</name>
    <dbReference type="NCBI Taxonomy" id="5322"/>
    <lineage>
        <taxon>Eukaryota</taxon>
        <taxon>Fungi</taxon>
        <taxon>Dikarya</taxon>
        <taxon>Basidiomycota</taxon>
        <taxon>Agaricomycotina</taxon>
        <taxon>Agaricomycetes</taxon>
        <taxon>Agaricomycetidae</taxon>
        <taxon>Agaricales</taxon>
        <taxon>Pleurotineae</taxon>
        <taxon>Pleurotaceae</taxon>
        <taxon>Pleurotus</taxon>
    </lineage>
</organism>
<dbReference type="Proteomes" id="UP000623687">
    <property type="component" value="Unassembled WGS sequence"/>
</dbReference>